<keyword evidence="4" id="KW-1185">Reference proteome</keyword>
<dbReference type="AlphaFoldDB" id="A0A9J6PIW3"/>
<sequence>MMKSVLAIAAVVALAAGPAAAGCAGHVASSETKQSVAQSKAPAASAEQVKVAERKAAQSKATN</sequence>
<accession>A0A9J6PIW3</accession>
<protein>
    <recommendedName>
        <fullName evidence="5">Lipoprotein</fullName>
    </recommendedName>
</protein>
<proteinExistence type="predicted"/>
<keyword evidence="2" id="KW-0732">Signal</keyword>
<evidence type="ECO:0008006" key="5">
    <source>
        <dbReference type="Google" id="ProtNLM"/>
    </source>
</evidence>
<dbReference type="EMBL" id="JAMZFT010000004">
    <property type="protein sequence ID" value="MCP1337731.1"/>
    <property type="molecule type" value="Genomic_DNA"/>
</dbReference>
<dbReference type="PROSITE" id="PS51257">
    <property type="entry name" value="PROKAR_LIPOPROTEIN"/>
    <property type="match status" value="1"/>
</dbReference>
<name>A0A9J6PIW3_9PROT</name>
<gene>
    <name evidence="3" type="ORF">NJQ99_15015</name>
</gene>
<comment type="caution">
    <text evidence="3">The sequence shown here is derived from an EMBL/GenBank/DDBJ whole genome shotgun (WGS) entry which is preliminary data.</text>
</comment>
<feature type="region of interest" description="Disordered" evidence="1">
    <location>
        <begin position="39"/>
        <end position="63"/>
    </location>
</feature>
<evidence type="ECO:0000256" key="1">
    <source>
        <dbReference type="SAM" id="MobiDB-lite"/>
    </source>
</evidence>
<feature type="chain" id="PRO_5039891160" description="Lipoprotein" evidence="2">
    <location>
        <begin position="22"/>
        <end position="63"/>
    </location>
</feature>
<organism evidence="3 4">
    <name type="scientific">Futiania mangrovi</name>
    <dbReference type="NCBI Taxonomy" id="2959716"/>
    <lineage>
        <taxon>Bacteria</taxon>
        <taxon>Pseudomonadati</taxon>
        <taxon>Pseudomonadota</taxon>
        <taxon>Alphaproteobacteria</taxon>
        <taxon>Futianiales</taxon>
        <taxon>Futianiaceae</taxon>
        <taxon>Futiania</taxon>
    </lineage>
</organism>
<evidence type="ECO:0000256" key="2">
    <source>
        <dbReference type="SAM" id="SignalP"/>
    </source>
</evidence>
<evidence type="ECO:0000313" key="3">
    <source>
        <dbReference type="EMBL" id="MCP1337731.1"/>
    </source>
</evidence>
<dbReference type="Proteomes" id="UP001055804">
    <property type="component" value="Unassembled WGS sequence"/>
</dbReference>
<feature type="signal peptide" evidence="2">
    <location>
        <begin position="1"/>
        <end position="21"/>
    </location>
</feature>
<dbReference type="RefSeq" id="WP_269333699.1">
    <property type="nucleotide sequence ID" value="NZ_JAMZFT010000004.1"/>
</dbReference>
<reference evidence="3" key="1">
    <citation type="submission" date="2022-06" db="EMBL/GenBank/DDBJ databases">
        <title>Isolation and Genomics of Futiania mangrovii gen. nov., sp. nov., a Rare and Metabolically-versatile member in the Class Alphaproteobacteria.</title>
        <authorList>
            <person name="Liu L."/>
            <person name="Huang W.-C."/>
            <person name="Pan J."/>
            <person name="Li J."/>
            <person name="Huang Y."/>
            <person name="Du H."/>
            <person name="Liu Y."/>
            <person name="Li M."/>
        </authorList>
    </citation>
    <scope>NUCLEOTIDE SEQUENCE</scope>
    <source>
        <strain evidence="3">FT118</strain>
    </source>
</reference>
<evidence type="ECO:0000313" key="4">
    <source>
        <dbReference type="Proteomes" id="UP001055804"/>
    </source>
</evidence>